<evidence type="ECO:0000313" key="3">
    <source>
        <dbReference type="Proteomes" id="UP001369815"/>
    </source>
</evidence>
<feature type="compositionally biased region" description="Polar residues" evidence="1">
    <location>
        <begin position="81"/>
        <end position="94"/>
    </location>
</feature>
<sequence>MACPRPLYLGLMDACCCNWYNATSFERGLSNTNFGMNRFSARETPSRARNRSFGRKVLKVVANARTQDSVSAVAPRPDSGVSLSKTPPSPASSSRAWDWLEKRLGSAHSRPLLPNLVPSPESLRYNQDWSFYRPVRSAPVSPRPPLRTWEERDIRGSNEEVVSPVLSPSEDKLDNLESRRRSRRPTAAREAQEQRVLEVISLIKQLRNEEYSTDDILIIRELSESDFVVLIDRLDTEDDKLKEYFEHDLCEQKDHIVFRMNSELHEHVSRKVHRRLANWIDELKTGNTNPDGILSKPYYETGAARIRLKQATHGKCPDESIRFEGCKYPGLLIEISWSQKVKELPKRAKEFITKTGGAVRTVISIDVNDTYEKRRKKLTGEAKLSVWRASWTSDNKLTVEMSVDNEVFQDERGRLNPSAAGLHLSLEDFICRTAANGLDSSNPHLVIEAKELYQWVQEGLAALNISPPESSGGQSEASDEQILPASPPDSRVEGEETSQTPALIPGQLVDSVAQNIPPQGQVSLETRWGRPRRESRNVATRRISALFRRRSRKSH</sequence>
<evidence type="ECO:0000313" key="2">
    <source>
        <dbReference type="EMBL" id="KAK6953715.1"/>
    </source>
</evidence>
<protein>
    <submittedName>
        <fullName evidence="2">Uncharacterized protein</fullName>
    </submittedName>
</protein>
<comment type="caution">
    <text evidence="2">The sequence shown here is derived from an EMBL/GenBank/DDBJ whole genome shotgun (WGS) entry which is preliminary data.</text>
</comment>
<feature type="region of interest" description="Disordered" evidence="1">
    <location>
        <begin position="464"/>
        <end position="555"/>
    </location>
</feature>
<feature type="compositionally biased region" description="Basic and acidic residues" evidence="1">
    <location>
        <begin position="527"/>
        <end position="536"/>
    </location>
</feature>
<feature type="region of interest" description="Disordered" evidence="1">
    <location>
        <begin position="160"/>
        <end position="190"/>
    </location>
</feature>
<organism evidence="2 3">
    <name type="scientific">Daldinia eschscholtzii</name>
    <dbReference type="NCBI Taxonomy" id="292717"/>
    <lineage>
        <taxon>Eukaryota</taxon>
        <taxon>Fungi</taxon>
        <taxon>Dikarya</taxon>
        <taxon>Ascomycota</taxon>
        <taxon>Pezizomycotina</taxon>
        <taxon>Sordariomycetes</taxon>
        <taxon>Xylariomycetidae</taxon>
        <taxon>Xylariales</taxon>
        <taxon>Hypoxylaceae</taxon>
        <taxon>Daldinia</taxon>
    </lineage>
</organism>
<dbReference type="Proteomes" id="UP001369815">
    <property type="component" value="Unassembled WGS sequence"/>
</dbReference>
<dbReference type="EMBL" id="JBANMG010000005">
    <property type="protein sequence ID" value="KAK6953715.1"/>
    <property type="molecule type" value="Genomic_DNA"/>
</dbReference>
<feature type="compositionally biased region" description="Basic and acidic residues" evidence="1">
    <location>
        <begin position="169"/>
        <end position="179"/>
    </location>
</feature>
<dbReference type="AlphaFoldDB" id="A0AAX6MM47"/>
<accession>A0AAX6MM47</accession>
<feature type="compositionally biased region" description="Polar residues" evidence="1">
    <location>
        <begin position="512"/>
        <end position="524"/>
    </location>
</feature>
<feature type="region of interest" description="Disordered" evidence="1">
    <location>
        <begin position="68"/>
        <end position="94"/>
    </location>
</feature>
<feature type="compositionally biased region" description="Polar residues" evidence="1">
    <location>
        <begin position="467"/>
        <end position="476"/>
    </location>
</feature>
<evidence type="ECO:0000256" key="1">
    <source>
        <dbReference type="SAM" id="MobiDB-lite"/>
    </source>
</evidence>
<name>A0AAX6MM47_9PEZI</name>
<keyword evidence="3" id="KW-1185">Reference proteome</keyword>
<gene>
    <name evidence="2" type="ORF">Daesc_006020</name>
</gene>
<proteinExistence type="predicted"/>
<reference evidence="2 3" key="1">
    <citation type="journal article" date="2024" name="Front Chem Biol">
        <title>Unveiling the potential of Daldinia eschscholtzii MFLUCC 19-0629 through bioactivity and bioinformatics studies for enhanced sustainable agriculture production.</title>
        <authorList>
            <person name="Brooks S."/>
            <person name="Weaver J.A."/>
            <person name="Klomchit A."/>
            <person name="Alharthi S.A."/>
            <person name="Onlamun T."/>
            <person name="Nurani R."/>
            <person name="Vong T.K."/>
            <person name="Alberti F."/>
            <person name="Greco C."/>
        </authorList>
    </citation>
    <scope>NUCLEOTIDE SEQUENCE [LARGE SCALE GENOMIC DNA]</scope>
    <source>
        <strain evidence="2">MFLUCC 19-0629</strain>
    </source>
</reference>